<organism evidence="3 4">
    <name type="scientific">Flavobacterium silvaticum</name>
    <dbReference type="NCBI Taxonomy" id="1852020"/>
    <lineage>
        <taxon>Bacteria</taxon>
        <taxon>Pseudomonadati</taxon>
        <taxon>Bacteroidota</taxon>
        <taxon>Flavobacteriia</taxon>
        <taxon>Flavobacteriales</taxon>
        <taxon>Flavobacteriaceae</taxon>
        <taxon>Flavobacterium</taxon>
    </lineage>
</organism>
<comment type="caution">
    <text evidence="3">The sequence shown here is derived from an EMBL/GenBank/DDBJ whole genome shotgun (WGS) entry which is preliminary data.</text>
</comment>
<keyword evidence="4" id="KW-1185">Reference proteome</keyword>
<dbReference type="AlphaFoldDB" id="A0A972FK79"/>
<name>A0A972FK79_9FLAO</name>
<sequence>MKKRLKFGIMAVLASFSLQSQTLKATASGSVVTNSTAGNNSTFVGTSAGAVTTGASNTFVGYQAGSSNTTGLGNTMLGTNAGSYNITGISNTFIGNGAGYNNTGSYNTLIGTACGSNTTSGGGNSFLGHGAGDANTTGTNNTYLGFLAGNTATGSYNIFVGQGAGKSGSGNDLLFVDNSNTQNPLIWGSFVNGSRQLKFHGKVGIGGEYNTAFGSFPTTAGGVSVANYKLFVKGGILTEEVRVNTVSGWADYVFKDDYHLRPLSEVEQFITDNGHLPNVPSACEVESDGIELANMAKIQQEKIEELTLYLIQQQKEIETLKAQMNLLLEKKQ</sequence>
<proteinExistence type="predicted"/>
<dbReference type="RefSeq" id="WP_169525749.1">
    <property type="nucleotide sequence ID" value="NZ_JAAMPU010000095.1"/>
</dbReference>
<evidence type="ECO:0008006" key="5">
    <source>
        <dbReference type="Google" id="ProtNLM"/>
    </source>
</evidence>
<evidence type="ECO:0000256" key="2">
    <source>
        <dbReference type="SAM" id="SignalP"/>
    </source>
</evidence>
<evidence type="ECO:0000256" key="1">
    <source>
        <dbReference type="SAM" id="Coils"/>
    </source>
</evidence>
<keyword evidence="1" id="KW-0175">Coiled coil</keyword>
<dbReference type="Proteomes" id="UP000712080">
    <property type="component" value="Unassembled WGS sequence"/>
</dbReference>
<protein>
    <recommendedName>
        <fullName evidence="5">BZIP transcription factor</fullName>
    </recommendedName>
</protein>
<evidence type="ECO:0000313" key="3">
    <source>
        <dbReference type="EMBL" id="NMH26740.1"/>
    </source>
</evidence>
<reference evidence="3" key="1">
    <citation type="submission" date="2020-02" db="EMBL/GenBank/DDBJ databases">
        <title>Flavobacterium sp. genome.</title>
        <authorList>
            <person name="Jung H.S."/>
            <person name="Baek J.H."/>
            <person name="Jeon C.O."/>
        </authorList>
    </citation>
    <scope>NUCLEOTIDE SEQUENCE</scope>
    <source>
        <strain evidence="3">SE-s28</strain>
    </source>
</reference>
<accession>A0A972FK79</accession>
<feature type="coiled-coil region" evidence="1">
    <location>
        <begin position="303"/>
        <end position="330"/>
    </location>
</feature>
<feature type="chain" id="PRO_5036995030" description="BZIP transcription factor" evidence="2">
    <location>
        <begin position="21"/>
        <end position="332"/>
    </location>
</feature>
<evidence type="ECO:0000313" key="4">
    <source>
        <dbReference type="Proteomes" id="UP000712080"/>
    </source>
</evidence>
<keyword evidence="2" id="KW-0732">Signal</keyword>
<feature type="signal peptide" evidence="2">
    <location>
        <begin position="1"/>
        <end position="20"/>
    </location>
</feature>
<dbReference type="EMBL" id="JAAMPU010000095">
    <property type="protein sequence ID" value="NMH26740.1"/>
    <property type="molecule type" value="Genomic_DNA"/>
</dbReference>
<gene>
    <name evidence="3" type="ORF">G6047_01745</name>
</gene>